<name>Q5W2R1_SACIS</name>
<dbReference type="PANTHER" id="PTHR42957:SF1">
    <property type="entry name" value="HELICASE MJ1565-RELATED"/>
    <property type="match status" value="1"/>
</dbReference>
<comment type="catalytic activity">
    <reaction evidence="2">
        <text>Couples ATP hydrolysis with the unwinding of duplex DNA by translocating in the 3'-5' direction.</text>
        <dbReference type="EC" id="5.6.2.4"/>
    </reaction>
</comment>
<dbReference type="Pfam" id="PF12696">
    <property type="entry name" value="TraG-D_C"/>
    <property type="match status" value="1"/>
</dbReference>
<evidence type="ECO:0000256" key="1">
    <source>
        <dbReference type="ARBA" id="ARBA00007816"/>
    </source>
</evidence>
<sequence length="1092" mass="125496">MTWYEIYPRVDIDYSKFDPYSVFGRTFATLYYQGEKYLHFCVNTLTSKQSLSQYFGVGECKLPSFQYYAEFLLKRERDFPYLLEIHDLHSFLKEFEKNDGLLVWVVLDNRLRSLHAKHINRFSAIKKSRQKYNIPTEDIDAEIQIIRNKIKENMFYLKVAVLGKSRSRVVYLANEFKQYVNFPLRVDGNALLGNYLFDFQFIESRRKKLLERLITEPPKLPRFPSLYQTLWLNMPQSTLNQIVIIPNPSILKVRFTRSAQLPTTTVERNDITVGHLEDGTPFKLDLEDFYRHVYIVGATGSGKSTTITKLVVEIKKLTGKRKAQVVMDPNHDLARDLSIYADYYFDATIPNFSVNPLQLPRVYDDRKDNISLGVSISLAILEKLLGLVETAVNVKYIFQVLLSKLYEKTDNPTLTDIYELVLALRNEELDLDVNDEIFEKEVEALQQMPAQSFISLLSRLKPFVENRVLNKVTSSSTINWDEILQDNALILFDVNKGKLGEIPSYLVQASVITSLFYWVLQRSLKSSDRMPILTYIDEFQNVAHLPYIKEILAEARKYGMHLVMANQNLAQLEEAGVLEHVLSNTNVKFIMAQSSPRGQELAVKLDKAFSEQLQEVVPNLSVGEAVVFMRARPGEKTAPTKILVEKVDQLGNEETAKQLAAKTAEKFAPKEAGKKDSKEMLNPILRYCEVPKPLEQAILFYVWKSKDHTAFQADLLKDLGIDRERVRQIIAKLQTDGYITTEKVGNKLKLQYNRGLFNLRGIVTNEEGRKVAMRVIVKYLEKGFTVVRGKQEGEIRPDLVAFPFDKSTYRPQYSKAIAIEIESPNELGAHPEQVRRNMQKYLPIAALFEEIHFWTSEEAYEKLKEIYNIFVKDTTIPDDYKKKVKIFAVKLKQKPLEQSAQKEQKQEQKTGEFNAQQKREITTVINESKKITTVSNETNSSNKKITTVINSTENIAANETKRETGEFTEKSESKPVPQGAPATNNNKLQQNEAQTIAATDGKLEIRKKAEEQTKFTGGLTEAFEVQGIKVVRYNDRATLIIDGKEYNITTLDYNYLKNIKDKIVSIKPQDGKIVIAYEDSRGKIQQKEIILQ</sequence>
<accession>Q5W2R1</accession>
<dbReference type="EMBL" id="AJ748324">
    <property type="protein sequence ID" value="CAG38235.1"/>
    <property type="molecule type" value="Genomic_DNA"/>
</dbReference>
<keyword evidence="8" id="KW-0614">Plasmid</keyword>
<dbReference type="SUPFAM" id="SSF52540">
    <property type="entry name" value="P-loop containing nucleoside triphosphate hydrolases"/>
    <property type="match status" value="2"/>
</dbReference>
<dbReference type="PANTHER" id="PTHR42957">
    <property type="entry name" value="HELICASE MJ1565-RELATED"/>
    <property type="match status" value="1"/>
</dbReference>
<feature type="compositionally biased region" description="Polar residues" evidence="5">
    <location>
        <begin position="981"/>
        <end position="991"/>
    </location>
</feature>
<geneLocation type="plasmid" evidence="8">
    <name>pHVE14</name>
</geneLocation>
<dbReference type="Gene3D" id="3.40.50.300">
    <property type="entry name" value="P-loop containing nucleotide triphosphate hydrolases"/>
    <property type="match status" value="2"/>
</dbReference>
<dbReference type="SUPFAM" id="SSF46785">
    <property type="entry name" value="Winged helix' DNA-binding domain"/>
    <property type="match status" value="1"/>
</dbReference>
<dbReference type="InterPro" id="IPR008571">
    <property type="entry name" value="HerA-like"/>
</dbReference>
<comment type="catalytic activity">
    <reaction evidence="3">
        <text>ATP + H2O = ADP + phosphate + H(+)</text>
        <dbReference type="Rhea" id="RHEA:13065"/>
        <dbReference type="ChEBI" id="CHEBI:15377"/>
        <dbReference type="ChEBI" id="CHEBI:15378"/>
        <dbReference type="ChEBI" id="CHEBI:30616"/>
        <dbReference type="ChEBI" id="CHEBI:43474"/>
        <dbReference type="ChEBI" id="CHEBI:456216"/>
        <dbReference type="EC" id="5.6.2.3"/>
    </reaction>
</comment>
<dbReference type="AlphaFoldDB" id="Q5W2R1"/>
<dbReference type="GO" id="GO:0043138">
    <property type="term" value="F:3'-5' DNA helicase activity"/>
    <property type="evidence" value="ECO:0007669"/>
    <property type="project" value="UniProtKB-EC"/>
</dbReference>
<dbReference type="InterPro" id="IPR002789">
    <property type="entry name" value="HerA_central"/>
</dbReference>
<dbReference type="InterPro" id="IPR036390">
    <property type="entry name" value="WH_DNA-bd_sf"/>
</dbReference>
<feature type="domain" description="TraD/TraG TraM recognition site" evidence="7">
    <location>
        <begin position="531"/>
        <end position="595"/>
    </location>
</feature>
<dbReference type="InterPro" id="IPR027417">
    <property type="entry name" value="P-loop_NTPase"/>
</dbReference>
<evidence type="ECO:0000259" key="7">
    <source>
        <dbReference type="Pfam" id="PF12696"/>
    </source>
</evidence>
<dbReference type="InterPro" id="IPR032689">
    <property type="entry name" value="TraG-D_C"/>
</dbReference>
<dbReference type="Pfam" id="PF01935">
    <property type="entry name" value="DUF87"/>
    <property type="match status" value="1"/>
</dbReference>
<comment type="similarity">
    <text evidence="1">Belongs to the HerA family.</text>
</comment>
<feature type="domain" description="Helicase HerA central" evidence="6">
    <location>
        <begin position="271"/>
        <end position="467"/>
    </location>
</feature>
<organism evidence="8">
    <name type="scientific">Saccharolobus islandicus</name>
    <name type="common">Sulfolobus islandicus</name>
    <dbReference type="NCBI Taxonomy" id="43080"/>
    <lineage>
        <taxon>Archaea</taxon>
        <taxon>Thermoproteota</taxon>
        <taxon>Thermoprotei</taxon>
        <taxon>Sulfolobales</taxon>
        <taxon>Sulfolobaceae</taxon>
        <taxon>Saccharolobus</taxon>
    </lineage>
</organism>
<evidence type="ECO:0000259" key="6">
    <source>
        <dbReference type="Pfam" id="PF01935"/>
    </source>
</evidence>
<protein>
    <submittedName>
        <fullName evidence="8">Putative TraG protein</fullName>
    </submittedName>
</protein>
<evidence type="ECO:0000256" key="3">
    <source>
        <dbReference type="ARBA" id="ARBA00048954"/>
    </source>
</evidence>
<dbReference type="GO" id="GO:0043139">
    <property type="term" value="F:5'-3' DNA helicase activity"/>
    <property type="evidence" value="ECO:0007669"/>
    <property type="project" value="UniProtKB-EC"/>
</dbReference>
<dbReference type="CDD" id="cd01127">
    <property type="entry name" value="TrwB_TraG_TraD_VirD4"/>
    <property type="match status" value="1"/>
</dbReference>
<evidence type="ECO:0000313" key="8">
    <source>
        <dbReference type="EMBL" id="CAG38235.1"/>
    </source>
</evidence>
<feature type="compositionally biased region" description="Basic and acidic residues" evidence="5">
    <location>
        <begin position="959"/>
        <end position="973"/>
    </location>
</feature>
<proteinExistence type="inferred from homology"/>
<dbReference type="RefSeq" id="WP_011225196.1">
    <property type="nucleotide sequence ID" value="NC_006425.1"/>
</dbReference>
<comment type="catalytic activity">
    <reaction evidence="4">
        <text>ATP + H2O = ADP + phosphate + H(+)</text>
        <dbReference type="Rhea" id="RHEA:13065"/>
        <dbReference type="ChEBI" id="CHEBI:15377"/>
        <dbReference type="ChEBI" id="CHEBI:15378"/>
        <dbReference type="ChEBI" id="CHEBI:30616"/>
        <dbReference type="ChEBI" id="CHEBI:43474"/>
        <dbReference type="ChEBI" id="CHEBI:456216"/>
        <dbReference type="EC" id="5.6.2.4"/>
    </reaction>
</comment>
<feature type="region of interest" description="Disordered" evidence="5">
    <location>
        <begin position="957"/>
        <end position="991"/>
    </location>
</feature>
<evidence type="ECO:0000256" key="4">
    <source>
        <dbReference type="ARBA" id="ARBA00048988"/>
    </source>
</evidence>
<evidence type="ECO:0000256" key="2">
    <source>
        <dbReference type="ARBA" id="ARBA00034617"/>
    </source>
</evidence>
<evidence type="ECO:0000256" key="5">
    <source>
        <dbReference type="SAM" id="MobiDB-lite"/>
    </source>
</evidence>
<reference evidence="8" key="1">
    <citation type="journal article" date="2004" name="Archaea">
        <title>Genomic comparison of archaeal conjugative plasmids from Sulfolobus.</title>
        <authorList>
            <person name="Greve B."/>
            <person name="Jensen S."/>
            <person name="Bruegger K."/>
            <person name="Zillig W."/>
            <person name="Garrett R.A."/>
        </authorList>
    </citation>
    <scope>NUCLEOTIDE SEQUENCE [LARGE SCALE GENOMIC DNA]</scope>
    <source>
        <plasmid evidence="8">pHVE14</plasmid>
    </source>
</reference>